<keyword evidence="1" id="KW-0812">Transmembrane</keyword>
<dbReference type="EMBL" id="AMZN01000117">
    <property type="protein sequence ID" value="ELR68367.1"/>
    <property type="molecule type" value="Genomic_DNA"/>
</dbReference>
<dbReference type="AlphaFoldDB" id="L8JLV4"/>
<evidence type="ECO:0000313" key="3">
    <source>
        <dbReference type="Proteomes" id="UP000011135"/>
    </source>
</evidence>
<evidence type="ECO:0000256" key="1">
    <source>
        <dbReference type="SAM" id="Phobius"/>
    </source>
</evidence>
<dbReference type="Proteomes" id="UP000011135">
    <property type="component" value="Unassembled WGS sequence"/>
</dbReference>
<dbReference type="eggNOG" id="ENOG50336Q2">
    <property type="taxonomic scope" value="Bacteria"/>
</dbReference>
<proteinExistence type="predicted"/>
<protein>
    <submittedName>
        <fullName evidence="2">Uncharacterized protein</fullName>
    </submittedName>
</protein>
<name>L8JLV4_9BACT</name>
<organism evidence="2 3">
    <name type="scientific">Fulvivirga imtechensis AK7</name>
    <dbReference type="NCBI Taxonomy" id="1237149"/>
    <lineage>
        <taxon>Bacteria</taxon>
        <taxon>Pseudomonadati</taxon>
        <taxon>Bacteroidota</taxon>
        <taxon>Cytophagia</taxon>
        <taxon>Cytophagales</taxon>
        <taxon>Fulvivirgaceae</taxon>
        <taxon>Fulvivirga</taxon>
    </lineage>
</organism>
<evidence type="ECO:0000313" key="2">
    <source>
        <dbReference type="EMBL" id="ELR68367.1"/>
    </source>
</evidence>
<gene>
    <name evidence="2" type="ORF">C900_00466</name>
</gene>
<feature type="transmembrane region" description="Helical" evidence="1">
    <location>
        <begin position="36"/>
        <end position="54"/>
    </location>
</feature>
<feature type="transmembrane region" description="Helical" evidence="1">
    <location>
        <begin position="6"/>
        <end position="24"/>
    </location>
</feature>
<sequence>MDIGAAILLGIAILIGVIMLSYLLQDKEIPKGLPILHGSTAGIGIVLLVIYALTSESEHRHWDSIIIFLIAILGGLYLFEKDITHQKVPRSIAVIHALIALGGFGWLVYHLLK</sequence>
<accession>L8JLV4</accession>
<reference evidence="2 3" key="1">
    <citation type="submission" date="2012-12" db="EMBL/GenBank/DDBJ databases">
        <title>Genome assembly of Fulvivirga imtechensis AK7.</title>
        <authorList>
            <person name="Nupur N."/>
            <person name="Khatri I."/>
            <person name="Kumar R."/>
            <person name="Subramanian S."/>
            <person name="Pinnaka A."/>
        </authorList>
    </citation>
    <scope>NUCLEOTIDE SEQUENCE [LARGE SCALE GENOMIC DNA]</scope>
    <source>
        <strain evidence="2 3">AK7</strain>
    </source>
</reference>
<keyword evidence="1" id="KW-0472">Membrane</keyword>
<dbReference type="RefSeq" id="WP_009583385.1">
    <property type="nucleotide sequence ID" value="NZ_AMZN01000117.1"/>
</dbReference>
<dbReference type="OrthoDB" id="1449464at2"/>
<comment type="caution">
    <text evidence="2">The sequence shown here is derived from an EMBL/GenBank/DDBJ whole genome shotgun (WGS) entry which is preliminary data.</text>
</comment>
<feature type="transmembrane region" description="Helical" evidence="1">
    <location>
        <begin position="60"/>
        <end position="79"/>
    </location>
</feature>
<dbReference type="STRING" id="1237149.C900_00466"/>
<keyword evidence="3" id="KW-1185">Reference proteome</keyword>
<feature type="transmembrane region" description="Helical" evidence="1">
    <location>
        <begin position="91"/>
        <end position="112"/>
    </location>
</feature>
<keyword evidence="1" id="KW-1133">Transmembrane helix</keyword>